<evidence type="ECO:0000313" key="15">
    <source>
        <dbReference type="Proteomes" id="UP001652621"/>
    </source>
</evidence>
<evidence type="ECO:0000256" key="6">
    <source>
        <dbReference type="ARBA" id="ARBA00023065"/>
    </source>
</evidence>
<dbReference type="GO" id="GO:0015276">
    <property type="term" value="F:ligand-gated monoatomic ion channel activity"/>
    <property type="evidence" value="ECO:0007669"/>
    <property type="project" value="InterPro"/>
</dbReference>
<evidence type="ECO:0000256" key="9">
    <source>
        <dbReference type="ARBA" id="ARBA00023180"/>
    </source>
</evidence>
<dbReference type="EnsemblMetazoa" id="MDOA003336-RA">
    <property type="protein sequence ID" value="MDOA003336-PA"/>
    <property type="gene ID" value="MDOA003336"/>
</dbReference>
<evidence type="ECO:0000313" key="14">
    <source>
        <dbReference type="EnsemblMetazoa" id="MDOA003336-PA"/>
    </source>
</evidence>
<dbReference type="InterPro" id="IPR056198">
    <property type="entry name" value="LBD_receptor"/>
</dbReference>
<evidence type="ECO:0000256" key="11">
    <source>
        <dbReference type="ARBA" id="ARBA00023303"/>
    </source>
</evidence>
<organism evidence="14">
    <name type="scientific">Musca domestica</name>
    <name type="common">House fly</name>
    <dbReference type="NCBI Taxonomy" id="7370"/>
    <lineage>
        <taxon>Eukaryota</taxon>
        <taxon>Metazoa</taxon>
        <taxon>Ecdysozoa</taxon>
        <taxon>Arthropoda</taxon>
        <taxon>Hexapoda</taxon>
        <taxon>Insecta</taxon>
        <taxon>Pterygota</taxon>
        <taxon>Neoptera</taxon>
        <taxon>Endopterygota</taxon>
        <taxon>Diptera</taxon>
        <taxon>Brachycera</taxon>
        <taxon>Muscomorpha</taxon>
        <taxon>Muscoidea</taxon>
        <taxon>Muscidae</taxon>
        <taxon>Musca</taxon>
    </lineage>
</organism>
<feature type="domain" description="Ionotropic glutamate receptor L-glutamate and glycine-binding" evidence="13">
    <location>
        <begin position="241"/>
        <end position="304"/>
    </location>
</feature>
<dbReference type="OrthoDB" id="8050636at2759"/>
<evidence type="ECO:0000256" key="1">
    <source>
        <dbReference type="ARBA" id="ARBA00004651"/>
    </source>
</evidence>
<dbReference type="Gene3D" id="3.40.190.10">
    <property type="entry name" value="Periplasmic binding protein-like II"/>
    <property type="match status" value="1"/>
</dbReference>
<dbReference type="Pfam" id="PF24061">
    <property type="entry name" value="LBD_receptor"/>
    <property type="match status" value="1"/>
</dbReference>
<comment type="subcellular location">
    <subcellularLocation>
        <location evidence="1">Cell membrane</location>
        <topology evidence="1">Multi-pass membrane protein</topology>
    </subcellularLocation>
</comment>
<evidence type="ECO:0000256" key="2">
    <source>
        <dbReference type="ARBA" id="ARBA00022448"/>
    </source>
</evidence>
<keyword evidence="9" id="KW-0325">Glycoprotein</keyword>
<dbReference type="PANTHER" id="PTHR42643:SF37">
    <property type="entry name" value="IONOTROPIC RECEPTOR 11A-RELATED"/>
    <property type="match status" value="1"/>
</dbReference>
<evidence type="ECO:0000256" key="5">
    <source>
        <dbReference type="ARBA" id="ARBA00022989"/>
    </source>
</evidence>
<sequence>MSLLLNTTLDNIEPTFNLPLIMAIVWIINKDYAIYTTSPVTIGQYAINWRNRRFQSDLIDEVLRRAQTPEAHIRYQVEGEIYPKDTTEEHMSAEELLERFYKSYANREKSIWFLDSLEAYKKFERDLIDPKQHYHRSGYFVLVYTGLEADRLSNIKEMFRRLFNIYVTNVNVMLMVGKYPYLYTYFPFAPNKCHSSSPGYFASFKGIEKNANFTLGKNLFPTKVENMHGCSLSVITWTYLPYIVVERDEKTGELISLHGIEGSVISLLAERMNFTIKIKEPKAKDRGDIYPNGTATGAAKMILEKEANITIISYLYNKERADVMSASASYLNLPYLLAIPQGRPLTAFQRLIKPFRYIIWSCFTSSFFFAILFIYYIRFLGKSKLMDFIYGQGNRLPFTNLLSTLLGGSVYSQLPYRNFARFLLTVWILYTMVLRTAYSGELFNILQDGKARNNFQKLQEIVERNYTIYAFPAVETVLKFLDPQPSTGTVDSVNSVPVLFEKISNPNTKEKIALCLLEYSIRSYNQRNPSRRVEILPETVVTSPIVFYMPHHSYIRAQTGVLIMQMLQAGIMKRFESIYLYVAWKPQRSQGEPTRLSFHLLLGIFVVYGVLLIFCVLVFLLELSSARVGWLQAVVNFLNL</sequence>
<evidence type="ECO:0000256" key="4">
    <source>
        <dbReference type="ARBA" id="ARBA00022692"/>
    </source>
</evidence>
<feature type="transmembrane region" description="Helical" evidence="12">
    <location>
        <begin position="357"/>
        <end position="377"/>
    </location>
</feature>
<proteinExistence type="predicted"/>
<dbReference type="SUPFAM" id="SSF53850">
    <property type="entry name" value="Periplasmic binding protein-like II"/>
    <property type="match status" value="1"/>
</dbReference>
<dbReference type="Gene3D" id="1.10.287.70">
    <property type="match status" value="1"/>
</dbReference>
<dbReference type="InterPro" id="IPR019594">
    <property type="entry name" value="Glu/Gly-bd"/>
</dbReference>
<evidence type="ECO:0000256" key="10">
    <source>
        <dbReference type="ARBA" id="ARBA00023286"/>
    </source>
</evidence>
<dbReference type="VEuPathDB" id="VectorBase:MDOMA2_017856"/>
<dbReference type="PANTHER" id="PTHR42643">
    <property type="entry name" value="IONOTROPIC RECEPTOR 20A-RELATED"/>
    <property type="match status" value="1"/>
</dbReference>
<dbReference type="SMART" id="SM00918">
    <property type="entry name" value="Lig_chan-Glu_bd"/>
    <property type="match status" value="1"/>
</dbReference>
<dbReference type="Pfam" id="PF10613">
    <property type="entry name" value="Lig_chan-Glu_bd"/>
    <property type="match status" value="1"/>
</dbReference>
<dbReference type="VEuPathDB" id="VectorBase:MDOA003336"/>
<evidence type="ECO:0000256" key="3">
    <source>
        <dbReference type="ARBA" id="ARBA00022475"/>
    </source>
</evidence>
<keyword evidence="7 12" id="KW-0472">Membrane</keyword>
<protein>
    <submittedName>
        <fullName evidence="16">Uncharacterized protein LOC101891333</fullName>
    </submittedName>
</protein>
<keyword evidence="10" id="KW-1071">Ligand-gated ion channel</keyword>
<keyword evidence="15" id="KW-1185">Reference proteome</keyword>
<name>A0A1I8MBZ8_MUSDO</name>
<feature type="transmembrane region" description="Helical" evidence="12">
    <location>
        <begin position="598"/>
        <end position="621"/>
    </location>
</feature>
<evidence type="ECO:0000256" key="12">
    <source>
        <dbReference type="SAM" id="Phobius"/>
    </source>
</evidence>
<keyword evidence="2" id="KW-0813">Transport</keyword>
<keyword evidence="4 12" id="KW-0812">Transmembrane</keyword>
<keyword evidence="3" id="KW-1003">Cell membrane</keyword>
<dbReference type="RefSeq" id="XP_005178135.1">
    <property type="nucleotide sequence ID" value="XM_005178078.1"/>
</dbReference>
<reference evidence="16" key="2">
    <citation type="submission" date="2025-04" db="UniProtKB">
        <authorList>
            <consortium name="RefSeq"/>
        </authorList>
    </citation>
    <scope>IDENTIFICATION</scope>
    <source>
        <strain evidence="16">Aabys</strain>
    </source>
</reference>
<dbReference type="KEGG" id="mde:101891333"/>
<keyword evidence="6" id="KW-0406">Ion transport</keyword>
<gene>
    <name evidence="14" type="primary">101891333</name>
    <name evidence="16" type="synonym">LOC101891333</name>
</gene>
<dbReference type="GeneID" id="101891333"/>
<dbReference type="eggNOG" id="KOG1052">
    <property type="taxonomic scope" value="Eukaryota"/>
</dbReference>
<evidence type="ECO:0000259" key="13">
    <source>
        <dbReference type="SMART" id="SM00918"/>
    </source>
</evidence>
<keyword evidence="11" id="KW-0407">Ion channel</keyword>
<keyword evidence="8" id="KW-0675">Receptor</keyword>
<evidence type="ECO:0000313" key="16">
    <source>
        <dbReference type="RefSeq" id="XP_005178135.1"/>
    </source>
</evidence>
<reference evidence="14" key="1">
    <citation type="submission" date="2020-05" db="UniProtKB">
        <authorList>
            <consortium name="EnsemblMetazoa"/>
        </authorList>
    </citation>
    <scope>IDENTIFICATION</scope>
    <source>
        <strain evidence="14">Aabys</strain>
    </source>
</reference>
<dbReference type="Proteomes" id="UP001652621">
    <property type="component" value="Unplaced"/>
</dbReference>
<evidence type="ECO:0000256" key="7">
    <source>
        <dbReference type="ARBA" id="ARBA00023136"/>
    </source>
</evidence>
<accession>A0A1I8MBZ8</accession>
<dbReference type="AlphaFoldDB" id="A0A1I8MBZ8"/>
<evidence type="ECO:0000256" key="8">
    <source>
        <dbReference type="ARBA" id="ARBA00023170"/>
    </source>
</evidence>
<dbReference type="InterPro" id="IPR052192">
    <property type="entry name" value="Insect_Ionotropic_Sensory_Rcpt"/>
</dbReference>
<keyword evidence="5 12" id="KW-1133">Transmembrane helix</keyword>
<dbReference type="GO" id="GO:0005886">
    <property type="term" value="C:plasma membrane"/>
    <property type="evidence" value="ECO:0007669"/>
    <property type="project" value="UniProtKB-SubCell"/>
</dbReference>